<dbReference type="AlphaFoldDB" id="A0A1H8X9X2"/>
<dbReference type="EMBL" id="FOCV01000123">
    <property type="protein sequence ID" value="SEP36734.1"/>
    <property type="molecule type" value="Genomic_DNA"/>
</dbReference>
<dbReference type="RefSeq" id="WP_280142244.1">
    <property type="nucleotide sequence ID" value="NZ_FNXB01000154.1"/>
</dbReference>
<dbReference type="Proteomes" id="UP000198939">
    <property type="component" value="Unassembled WGS sequence"/>
</dbReference>
<organism evidence="1 3">
    <name type="scientific">Rhizobium tibeticum</name>
    <dbReference type="NCBI Taxonomy" id="501024"/>
    <lineage>
        <taxon>Bacteria</taxon>
        <taxon>Pseudomonadati</taxon>
        <taxon>Pseudomonadota</taxon>
        <taxon>Alphaproteobacteria</taxon>
        <taxon>Hyphomicrobiales</taxon>
        <taxon>Rhizobiaceae</taxon>
        <taxon>Rhizobium/Agrobacterium group</taxon>
        <taxon>Rhizobium</taxon>
    </lineage>
</organism>
<evidence type="ECO:0000313" key="2">
    <source>
        <dbReference type="EMBL" id="SEP36734.1"/>
    </source>
</evidence>
<dbReference type="EMBL" id="FNXB01000154">
    <property type="protein sequence ID" value="SEI22801.1"/>
    <property type="molecule type" value="Genomic_DNA"/>
</dbReference>
<reference evidence="1" key="3">
    <citation type="submission" date="2016-10" db="EMBL/GenBank/DDBJ databases">
        <authorList>
            <person name="de Groot N.N."/>
        </authorList>
    </citation>
    <scope>NUCLEOTIDE SEQUENCE [LARGE SCALE GENOMIC DNA]</scope>
    <source>
        <strain evidence="1">CCBAU85039</strain>
    </source>
</reference>
<name>A0A1H8X9X2_9HYPH</name>
<proteinExistence type="predicted"/>
<evidence type="ECO:0000313" key="1">
    <source>
        <dbReference type="EMBL" id="SEI22801.1"/>
    </source>
</evidence>
<keyword evidence="2" id="KW-0378">Hydrolase</keyword>
<gene>
    <name evidence="1" type="ORF">RTCCBAU85039_6919</name>
    <name evidence="2" type="ORF">SAMN05216228_11234</name>
</gene>
<evidence type="ECO:0000313" key="3">
    <source>
        <dbReference type="Proteomes" id="UP000183063"/>
    </source>
</evidence>
<sequence>MGEDRIKVVRDEYVQSDTLHAMSVLGHIIADEGHRSATIGVEKG</sequence>
<accession>A0A1H8X9X2</accession>
<reference evidence="3" key="2">
    <citation type="submission" date="2016-10" db="EMBL/GenBank/DDBJ databases">
        <authorList>
            <person name="Wibberg D."/>
        </authorList>
    </citation>
    <scope>NUCLEOTIDE SEQUENCE [LARGE SCALE GENOMIC DNA]</scope>
</reference>
<dbReference type="STRING" id="501024.RTCCBAU85039_6919"/>
<dbReference type="GO" id="GO:0016787">
    <property type="term" value="F:hydrolase activity"/>
    <property type="evidence" value="ECO:0007669"/>
    <property type="project" value="UniProtKB-KW"/>
</dbReference>
<protein>
    <submittedName>
        <fullName evidence="2">Ectoine hydrolase</fullName>
    </submittedName>
</protein>
<reference evidence="2 4" key="1">
    <citation type="submission" date="2016-10" db="EMBL/GenBank/DDBJ databases">
        <authorList>
            <person name="Varghese N."/>
            <person name="Submissions S."/>
        </authorList>
    </citation>
    <scope>NUCLEOTIDE SEQUENCE [LARGE SCALE GENOMIC DNA]</scope>
    <source>
        <strain evidence="2 4">CGMCC 1.7071</strain>
    </source>
</reference>
<keyword evidence="4" id="KW-1185">Reference proteome</keyword>
<dbReference type="Proteomes" id="UP000183063">
    <property type="component" value="Unassembled WGS sequence"/>
</dbReference>
<evidence type="ECO:0000313" key="4">
    <source>
        <dbReference type="Proteomes" id="UP000198939"/>
    </source>
</evidence>